<feature type="compositionally biased region" description="Acidic residues" evidence="4">
    <location>
        <begin position="550"/>
        <end position="613"/>
    </location>
</feature>
<gene>
    <name evidence="6" type="ORF">V1264_013697</name>
</gene>
<organism evidence="6 7">
    <name type="scientific">Littorina saxatilis</name>
    <dbReference type="NCBI Taxonomy" id="31220"/>
    <lineage>
        <taxon>Eukaryota</taxon>
        <taxon>Metazoa</taxon>
        <taxon>Spiralia</taxon>
        <taxon>Lophotrochozoa</taxon>
        <taxon>Mollusca</taxon>
        <taxon>Gastropoda</taxon>
        <taxon>Caenogastropoda</taxon>
        <taxon>Littorinimorpha</taxon>
        <taxon>Littorinoidea</taxon>
        <taxon>Littorinidae</taxon>
        <taxon>Littorina</taxon>
    </lineage>
</organism>
<evidence type="ECO:0000313" key="6">
    <source>
        <dbReference type="EMBL" id="KAK7109703.1"/>
    </source>
</evidence>
<dbReference type="EMBL" id="JBAMIC010000003">
    <property type="protein sequence ID" value="KAK7109703.1"/>
    <property type="molecule type" value="Genomic_DNA"/>
</dbReference>
<comment type="caution">
    <text evidence="6">The sequence shown here is derived from an EMBL/GenBank/DDBJ whole genome shotgun (WGS) entry which is preliminary data.</text>
</comment>
<feature type="compositionally biased region" description="Basic and acidic residues" evidence="4">
    <location>
        <begin position="1226"/>
        <end position="1241"/>
    </location>
</feature>
<feature type="region of interest" description="Disordered" evidence="4">
    <location>
        <begin position="498"/>
        <end position="517"/>
    </location>
</feature>
<name>A0AAN9BPA6_9CAEN</name>
<feature type="region of interest" description="Disordered" evidence="4">
    <location>
        <begin position="530"/>
        <end position="615"/>
    </location>
</feature>
<dbReference type="PANTHER" id="PTHR15109">
    <property type="entry name" value="AGAP004327-PA"/>
    <property type="match status" value="1"/>
</dbReference>
<feature type="compositionally biased region" description="Low complexity" evidence="4">
    <location>
        <begin position="499"/>
        <end position="517"/>
    </location>
</feature>
<feature type="compositionally biased region" description="Polar residues" evidence="4">
    <location>
        <begin position="22"/>
        <end position="31"/>
    </location>
</feature>
<feature type="compositionally biased region" description="Polar residues" evidence="4">
    <location>
        <begin position="1008"/>
        <end position="1023"/>
    </location>
</feature>
<evidence type="ECO:0000256" key="3">
    <source>
        <dbReference type="ARBA" id="ARBA00023054"/>
    </source>
</evidence>
<feature type="region of interest" description="Disordered" evidence="4">
    <location>
        <begin position="1200"/>
        <end position="1326"/>
    </location>
</feature>
<evidence type="ECO:0000256" key="2">
    <source>
        <dbReference type="ARBA" id="ARBA00022553"/>
    </source>
</evidence>
<proteinExistence type="inferred from homology"/>
<feature type="compositionally biased region" description="Basic and acidic residues" evidence="4">
    <location>
        <begin position="1289"/>
        <end position="1298"/>
    </location>
</feature>
<evidence type="ECO:0000313" key="7">
    <source>
        <dbReference type="Proteomes" id="UP001374579"/>
    </source>
</evidence>
<feature type="region of interest" description="Disordered" evidence="4">
    <location>
        <begin position="1"/>
        <end position="32"/>
    </location>
</feature>
<sequence length="1766" mass="195097">MSTQEVKKAKRRKNKVATAKNSSTTIPQTNEVAELVTEENGDAERIAQIMDAPDEESMPSFPRGPNPFLDREKCLLCGVDRSEATASSSESSVADDADRLDGDGQHFEQLPVWVCQSCRRTADGDMSRKDLDMGLDSSSLGMLGDFSSVFPSPGEPLLANGTMCSCDSCMERRQITQEHQQETKALQTVWTNLRTMVRKLYAMELTTLSEEDSATFRELVDKLCSRDPHQLFQRLESQVREFVIEKKVNLRKKINSGYSTPPQAREIMSMLLEEYSNLSNVARIVSENLSTLKDHLRRFNVTWELHNKHLYHSIVYTEPAIQGCLDMLCEQLRNGALDKESYTEETYPNLMKRFVSFRNEMSVILVLWHDCQLLIDRYNEEQTALKVKQKWLKEDWEFFKTQRKILEQQVLKNNPKAAMPHSMEAQFTETMRNMLTGQKPPAEESHCPRCSRKRCPCDECTITHMITCGIINPDQLENNSAHHTFNFPHDSNRYIIDVTPPSMSSTTSSSASSSPVPISREMAALHLNSCSMSPRNSQQSEESSSRVDEGVDQDEGEDEKDEEENDDKGEDDNEEEDDDDEEEEEDDDDGDEEDDEDEGDADEEDDEDEEGISEDQKDFDAMLASGKLGMPTAPVVVPTAESLKLWGALCQQQGDQPEEPLELSAQDFPAMAPPCACHHCVLPTQPEPRVEQVGTEENPCQCHICLQQRGQTVSTALPTSLPLPPRPAQLHLYPHIHGTLPPAAHPHMHLPHSHPMHTHLPHSLEHSLLQPQLYNLHGPRMPFKLDFDDPDAIQDHLLNAYGDWDNSSYDSSRMLGPSPHRFSSSLSPELLPPPPMTADNPFSLEALSPSVVSGSHAAAAASHAMLGTSSMASTTSSAFKAVAAAGFATGIPPAFQVPQDPMVTETNLATSTSQPLHTPSSGPELNLNLNLRSPLPINFSAGTPSSLSLPLPPCTRPVTLGGNVGGPLPSPGKEKRTYAQPCKKYTTSSQISGLGSKVDGIPPPPPLSSQNHTHANFASSLQSAAGKAASRSQRPQLPGSEAPHACTHQHMLHSSGGEGHTDMHGGHGGCTSSVNPATTINNVSVGTSTLCTDPDCQSHHDDNCDSIDDSCSEKSSSTSTSNNQKEGKYCDCCYCEFFGHGNPPVAQTSKNFAEMRERLRRRLKQRNEAKQDRGGLDGHSEAQHASVNMKNLDELLNFINGTDSDGAKGDPQQSSRAAKRARQKQRKAEERKRQEEDERRQRLAAQRMLEAEKARNALSASQKKKSKHKEDRQQQRTATATALSGGGSSREDSLKENQAKSSKVKQRLKEGQPETQGDGDRGLRYGGACTNHEAMLNGKVAALKLEQTQATAPPAARVVREALPASPVTNTKVLKKSAEVFQPPAHLMRSLAEQTLAQQAASKVSTSAPLLSPGPAPLPTLGGQPNSPTAKKAKRRLQPAGSQGTTPSTTGQLPAQRKLLMQQPPPEPEHVEIHRRVEAQKDVVKQLKQAEEFARQQTQLRHQIQHQHQLQHQWQQQQQHQQHSLKQQEQLQQLQQQQKLAQQKKQLQQQAALKQQQVQQQQQQQQQQQAAMIQQQRAQQQQAQQQQAQQKQSVTPRQPAAGKEAPSVSQPNKPTANGVAGQHLSMAANGKLVNGMASSRGPQPSTAAPAANGSGKIPAATNGLMSPENRARIATMAQEQAEQAKKGKSKKKKRANQDLRAVDEVFMPRPEEDIEGNDMDEADRDIEKFKRFVMENPTPPRERQKLDFNLNMKDIFFKKKSGLGCS</sequence>
<comment type="similarity">
    <text evidence="1">Belongs to the FAM193 family.</text>
</comment>
<reference evidence="6 7" key="1">
    <citation type="submission" date="2024-02" db="EMBL/GenBank/DDBJ databases">
        <title>Chromosome-scale genome assembly of the rough periwinkle Littorina saxatilis.</title>
        <authorList>
            <person name="De Jode A."/>
            <person name="Faria R."/>
            <person name="Formenti G."/>
            <person name="Sims Y."/>
            <person name="Smith T.P."/>
            <person name="Tracey A."/>
            <person name="Wood J.M.D."/>
            <person name="Zagrodzka Z.B."/>
            <person name="Johannesson K."/>
            <person name="Butlin R.K."/>
            <person name="Leder E.H."/>
        </authorList>
    </citation>
    <scope>NUCLEOTIDE SEQUENCE [LARGE SCALE GENOMIC DNA]</scope>
    <source>
        <strain evidence="6">Snail1</strain>
        <tissue evidence="6">Muscle</tissue>
    </source>
</reference>
<dbReference type="InterPro" id="IPR029717">
    <property type="entry name" value="FAM193"/>
</dbReference>
<feature type="region of interest" description="Disordered" evidence="4">
    <location>
        <begin position="1634"/>
        <end position="1722"/>
    </location>
</feature>
<protein>
    <recommendedName>
        <fullName evidence="5">FAM193 C-terminal domain-containing protein</fullName>
    </recommendedName>
</protein>
<evidence type="ECO:0000256" key="1">
    <source>
        <dbReference type="ARBA" id="ARBA00009689"/>
    </source>
</evidence>
<keyword evidence="2" id="KW-0597">Phosphoprotein</keyword>
<accession>A0AAN9BPA6</accession>
<evidence type="ECO:0000259" key="5">
    <source>
        <dbReference type="Pfam" id="PF15914"/>
    </source>
</evidence>
<feature type="compositionally biased region" description="Basic and acidic residues" evidence="4">
    <location>
        <begin position="1307"/>
        <end position="1323"/>
    </location>
</feature>
<dbReference type="InterPro" id="IPR031802">
    <property type="entry name" value="FAM193_C"/>
</dbReference>
<feature type="region of interest" description="Disordered" evidence="4">
    <location>
        <begin position="1584"/>
        <end position="1620"/>
    </location>
</feature>
<dbReference type="PANTHER" id="PTHR15109:SF4">
    <property type="entry name" value="FAM193 C-TERMINAL DOMAIN-CONTAINING PROTEIN"/>
    <property type="match status" value="1"/>
</dbReference>
<keyword evidence="3" id="KW-0175">Coiled coil</keyword>
<feature type="compositionally biased region" description="Low complexity" evidence="4">
    <location>
        <begin position="1441"/>
        <end position="1452"/>
    </location>
</feature>
<dbReference type="Pfam" id="PF15914">
    <property type="entry name" value="FAM193_C"/>
    <property type="match status" value="1"/>
</dbReference>
<keyword evidence="7" id="KW-1185">Reference proteome</keyword>
<feature type="domain" description="FAM193 C-terminal" evidence="5">
    <location>
        <begin position="1703"/>
        <end position="1761"/>
    </location>
</feature>
<evidence type="ECO:0000256" key="4">
    <source>
        <dbReference type="SAM" id="MobiDB-lite"/>
    </source>
</evidence>
<feature type="region of interest" description="Disordered" evidence="4">
    <location>
        <begin position="958"/>
        <end position="1070"/>
    </location>
</feature>
<feature type="region of interest" description="Disordered" evidence="4">
    <location>
        <begin position="1403"/>
        <end position="1453"/>
    </location>
</feature>
<feature type="compositionally biased region" description="Acidic residues" evidence="4">
    <location>
        <begin position="1712"/>
        <end position="1722"/>
    </location>
</feature>
<feature type="region of interest" description="Disordered" evidence="4">
    <location>
        <begin position="1107"/>
        <end position="1126"/>
    </location>
</feature>
<dbReference type="Proteomes" id="UP001374579">
    <property type="component" value="Unassembled WGS sequence"/>
</dbReference>
<feature type="compositionally biased region" description="Polar residues" evidence="4">
    <location>
        <begin position="1636"/>
        <end position="1646"/>
    </location>
</feature>